<dbReference type="PANTHER" id="PTHR34220:SF7">
    <property type="entry name" value="SENSOR HISTIDINE KINASE YPDA"/>
    <property type="match status" value="1"/>
</dbReference>
<keyword evidence="4" id="KW-1185">Reference proteome</keyword>
<evidence type="ECO:0000259" key="2">
    <source>
        <dbReference type="Pfam" id="PF06580"/>
    </source>
</evidence>
<feature type="transmembrane region" description="Helical" evidence="1">
    <location>
        <begin position="27"/>
        <end position="46"/>
    </location>
</feature>
<feature type="transmembrane region" description="Helical" evidence="1">
    <location>
        <begin position="52"/>
        <end position="73"/>
    </location>
</feature>
<dbReference type="RefSeq" id="WP_168036725.1">
    <property type="nucleotide sequence ID" value="NZ_JAATJH010000002.1"/>
</dbReference>
<name>A0ABX0X9U6_9BACT</name>
<keyword evidence="1" id="KW-1133">Transmembrane helix</keyword>
<dbReference type="Proteomes" id="UP000770785">
    <property type="component" value="Unassembled WGS sequence"/>
</dbReference>
<dbReference type="Pfam" id="PF06580">
    <property type="entry name" value="His_kinase"/>
    <property type="match status" value="1"/>
</dbReference>
<keyword evidence="1" id="KW-0472">Membrane</keyword>
<evidence type="ECO:0000313" key="4">
    <source>
        <dbReference type="Proteomes" id="UP000770785"/>
    </source>
</evidence>
<organism evidence="3 4">
    <name type="scientific">Neolewinella antarctica</name>
    <dbReference type="NCBI Taxonomy" id="442734"/>
    <lineage>
        <taxon>Bacteria</taxon>
        <taxon>Pseudomonadati</taxon>
        <taxon>Bacteroidota</taxon>
        <taxon>Saprospiria</taxon>
        <taxon>Saprospirales</taxon>
        <taxon>Lewinellaceae</taxon>
        <taxon>Neolewinella</taxon>
    </lineage>
</organism>
<proteinExistence type="predicted"/>
<feature type="transmembrane region" description="Helical" evidence="1">
    <location>
        <begin position="129"/>
        <end position="150"/>
    </location>
</feature>
<dbReference type="InterPro" id="IPR050640">
    <property type="entry name" value="Bact_2-comp_sensor_kinase"/>
</dbReference>
<accession>A0ABX0X9U6</accession>
<sequence>MRNAISVPTAPATGPTYILHRSFRHDLLLWIGYGLFCHLIFAPDRFEPGNLLISFILMSGQAAATYLHLHYLLRPRLEKRLGLLPYLLGLVTIVVTFILLLLIVIFFVMGMGPLLPLPLADLLGYATTWLEAIFGGLGMALAVTAGLFLYGRQHEQEQRTAKLKTSQQATELAYLRGQLNPHFLFNALNGIYVLIARDPDRARAALEGFSDLLRYQLYQSEQATVPLADELAHLAKFTELQRLRTEEDFQYEFSQPDLNTGASIPPMLLLPLMENAFKYSPGVGACVAGSARVSDDRFRFTLRNQTSPTAPAADLDASGIGLANIRRRLALLFPNDHVLTTEKVADTFTVHLDIPLQ</sequence>
<dbReference type="EMBL" id="JAATJH010000002">
    <property type="protein sequence ID" value="NJC25957.1"/>
    <property type="molecule type" value="Genomic_DNA"/>
</dbReference>
<gene>
    <name evidence="3" type="ORF">GGR27_001456</name>
</gene>
<evidence type="ECO:0000256" key="1">
    <source>
        <dbReference type="SAM" id="Phobius"/>
    </source>
</evidence>
<dbReference type="InterPro" id="IPR036890">
    <property type="entry name" value="HATPase_C_sf"/>
</dbReference>
<dbReference type="PANTHER" id="PTHR34220">
    <property type="entry name" value="SENSOR HISTIDINE KINASE YPDA"/>
    <property type="match status" value="1"/>
</dbReference>
<feature type="transmembrane region" description="Helical" evidence="1">
    <location>
        <begin position="85"/>
        <end position="109"/>
    </location>
</feature>
<dbReference type="Gene3D" id="3.30.565.10">
    <property type="entry name" value="Histidine kinase-like ATPase, C-terminal domain"/>
    <property type="match status" value="1"/>
</dbReference>
<dbReference type="SUPFAM" id="SSF55874">
    <property type="entry name" value="ATPase domain of HSP90 chaperone/DNA topoisomerase II/histidine kinase"/>
    <property type="match status" value="1"/>
</dbReference>
<evidence type="ECO:0000313" key="3">
    <source>
        <dbReference type="EMBL" id="NJC25957.1"/>
    </source>
</evidence>
<comment type="caution">
    <text evidence="3">The sequence shown here is derived from an EMBL/GenBank/DDBJ whole genome shotgun (WGS) entry which is preliminary data.</text>
</comment>
<protein>
    <recommendedName>
        <fullName evidence="2">Signal transduction histidine kinase internal region domain-containing protein</fullName>
    </recommendedName>
</protein>
<dbReference type="InterPro" id="IPR010559">
    <property type="entry name" value="Sig_transdc_His_kin_internal"/>
</dbReference>
<keyword evidence="1" id="KW-0812">Transmembrane</keyword>
<reference evidence="3 4" key="1">
    <citation type="submission" date="2020-03" db="EMBL/GenBank/DDBJ databases">
        <title>Genomic Encyclopedia of Type Strains, Phase IV (KMG-IV): sequencing the most valuable type-strain genomes for metagenomic binning, comparative biology and taxonomic classification.</title>
        <authorList>
            <person name="Goeker M."/>
        </authorList>
    </citation>
    <scope>NUCLEOTIDE SEQUENCE [LARGE SCALE GENOMIC DNA]</scope>
    <source>
        <strain evidence="3 4">DSM 105096</strain>
    </source>
</reference>
<feature type="domain" description="Signal transduction histidine kinase internal region" evidence="2">
    <location>
        <begin position="171"/>
        <end position="248"/>
    </location>
</feature>